<feature type="domain" description="Tubulin-folding cofactor D C-terminal" evidence="2">
    <location>
        <begin position="902"/>
        <end position="1073"/>
    </location>
</feature>
<keyword evidence="1" id="KW-0143">Chaperone</keyword>
<protein>
    <submittedName>
        <fullName evidence="4">Armadillo-type protein</fullName>
    </submittedName>
</protein>
<dbReference type="GO" id="GO:0007023">
    <property type="term" value="P:post-chaperonin tubulin folding pathway"/>
    <property type="evidence" value="ECO:0007669"/>
    <property type="project" value="InterPro"/>
</dbReference>
<dbReference type="GO" id="GO:0048487">
    <property type="term" value="F:beta-tubulin binding"/>
    <property type="evidence" value="ECO:0007669"/>
    <property type="project" value="InterPro"/>
</dbReference>
<evidence type="ECO:0000259" key="3">
    <source>
        <dbReference type="Pfam" id="PF25767"/>
    </source>
</evidence>
<dbReference type="InterPro" id="IPR058033">
    <property type="entry name" value="ARM_TBCD_2nd"/>
</dbReference>
<dbReference type="AlphaFoldDB" id="A0A6A6Q7E5"/>
<dbReference type="Pfam" id="PF12612">
    <property type="entry name" value="TFCD_C"/>
    <property type="match status" value="1"/>
</dbReference>
<dbReference type="EMBL" id="MU001631">
    <property type="protein sequence ID" value="KAF2488225.1"/>
    <property type="molecule type" value="Genomic_DNA"/>
</dbReference>
<dbReference type="Gene3D" id="1.25.10.10">
    <property type="entry name" value="Leucine-rich Repeat Variant"/>
    <property type="match status" value="1"/>
</dbReference>
<dbReference type="GO" id="GO:0007021">
    <property type="term" value="P:tubulin complex assembly"/>
    <property type="evidence" value="ECO:0007669"/>
    <property type="project" value="InterPro"/>
</dbReference>
<dbReference type="SUPFAM" id="SSF48371">
    <property type="entry name" value="ARM repeat"/>
    <property type="match status" value="3"/>
</dbReference>
<dbReference type="GO" id="GO:0000226">
    <property type="term" value="P:microtubule cytoskeleton organization"/>
    <property type="evidence" value="ECO:0007669"/>
    <property type="project" value="TreeGrafter"/>
</dbReference>
<dbReference type="Pfam" id="PF23579">
    <property type="entry name" value="ARM_TBCD"/>
    <property type="match status" value="1"/>
</dbReference>
<dbReference type="InterPro" id="IPR033162">
    <property type="entry name" value="TBCD"/>
</dbReference>
<dbReference type="InterPro" id="IPR022577">
    <property type="entry name" value="TBCD_C"/>
</dbReference>
<keyword evidence="5" id="KW-1185">Reference proteome</keyword>
<dbReference type="GO" id="GO:0005096">
    <property type="term" value="F:GTPase activator activity"/>
    <property type="evidence" value="ECO:0007669"/>
    <property type="project" value="InterPro"/>
</dbReference>
<evidence type="ECO:0000313" key="4">
    <source>
        <dbReference type="EMBL" id="KAF2488225.1"/>
    </source>
</evidence>
<dbReference type="InterPro" id="IPR011989">
    <property type="entry name" value="ARM-like"/>
</dbReference>
<proteinExistence type="predicted"/>
<feature type="domain" description="Tubulin-folding cofactor D ARM repeats" evidence="3">
    <location>
        <begin position="337"/>
        <end position="540"/>
    </location>
</feature>
<dbReference type="InterPro" id="IPR016024">
    <property type="entry name" value="ARM-type_fold"/>
</dbReference>
<name>A0A6A6Q7E5_9PEZI</name>
<dbReference type="Proteomes" id="UP000799767">
    <property type="component" value="Unassembled WGS sequence"/>
</dbReference>
<evidence type="ECO:0000313" key="5">
    <source>
        <dbReference type="Proteomes" id="UP000799767"/>
    </source>
</evidence>
<dbReference type="PANTHER" id="PTHR12658">
    <property type="entry name" value="BETA-TUBULIN COFACTOR D"/>
    <property type="match status" value="1"/>
</dbReference>
<dbReference type="GeneID" id="54477500"/>
<evidence type="ECO:0000256" key="1">
    <source>
        <dbReference type="ARBA" id="ARBA00023186"/>
    </source>
</evidence>
<reference evidence="4" key="1">
    <citation type="journal article" date="2020" name="Stud. Mycol.">
        <title>101 Dothideomycetes genomes: a test case for predicting lifestyles and emergence of pathogens.</title>
        <authorList>
            <person name="Haridas S."/>
            <person name="Albert R."/>
            <person name="Binder M."/>
            <person name="Bloem J."/>
            <person name="Labutti K."/>
            <person name="Salamov A."/>
            <person name="Andreopoulos B."/>
            <person name="Baker S."/>
            <person name="Barry K."/>
            <person name="Bills G."/>
            <person name="Bluhm B."/>
            <person name="Cannon C."/>
            <person name="Castanera R."/>
            <person name="Culley D."/>
            <person name="Daum C."/>
            <person name="Ezra D."/>
            <person name="Gonzalez J."/>
            <person name="Henrissat B."/>
            <person name="Kuo A."/>
            <person name="Liang C."/>
            <person name="Lipzen A."/>
            <person name="Lutzoni F."/>
            <person name="Magnuson J."/>
            <person name="Mondo S."/>
            <person name="Nolan M."/>
            <person name="Ohm R."/>
            <person name="Pangilinan J."/>
            <person name="Park H.-J."/>
            <person name="Ramirez L."/>
            <person name="Alfaro M."/>
            <person name="Sun H."/>
            <person name="Tritt A."/>
            <person name="Yoshinaga Y."/>
            <person name="Zwiers L.-H."/>
            <person name="Turgeon B."/>
            <person name="Goodwin S."/>
            <person name="Spatafora J."/>
            <person name="Crous P."/>
            <person name="Grigoriev I."/>
        </authorList>
    </citation>
    <scope>NUCLEOTIDE SEQUENCE</scope>
    <source>
        <strain evidence="4">CBS 113389</strain>
    </source>
</reference>
<dbReference type="Pfam" id="PF25767">
    <property type="entry name" value="ARM_TBCD_2nd"/>
    <property type="match status" value="1"/>
</dbReference>
<gene>
    <name evidence="4" type="ORF">BDY17DRAFT_320713</name>
</gene>
<sequence>MENADDDDDLRLAQASAGLIADLELALPKILWKRRRTGDPRGRVHIQVRQRDLDYAIRLLEPFQGEPQLLDARLNQLLPPIVEAFAESLQRERKPAPVSHVDFESAICILLYTFCKVRGHKVISRFLNNEPRYLEPVLSRLEHVLAEREQRPEEWQTPYVLLLWLSHLLLTPFDLSTISNRPVDSEQLNRIIQLPPGLPPIVQRVLFVGHNFLPVSTKAQDAAAMLLLRLVIRVDMQKLQLADAVVSQALGVVRDNSLTTVYEKIGPLRFLAGVGSAAELDHLIPSIYLASQRLAEEKPTIMSSAVAKKLVLKIFRNIAVLALRSTPSQGALLDFVETSGAIETAIDHLLGSLGDGDTPVRYAAAKALSFIIIQLPGEMGHEVIQAILDSFKDSMPHDRDKLDFRAVDALKWHGLTLALAHTLFKRCAIPAQIPEIVDVLVLASQFEQRTATGSSIGTNVRDAANFGIWSLSRRYTTEELLAVKNIRMKKGYASAPDTSVIQWLAIQLILSACLDPAGNIRRGSSAALQELVGRHPNHVHEGIALVQIVDYQAVGLRRRAMLDVASRAAPLNPSYWTALSAALFEWRGLGSSDVESRDAAAASLARLSGLQESSYEAVLMQVLLSVQESSQSDPDYLHGLVQSLAYLLQRANAKDEHVGEFDKARSNDFGRVLDVLLKVTREFSLRMLRSELPAAIVQLLAALCQQLAHLEHDKGLLASIDTLVERMLTRSEETILQAAPSLIRPLLTLKVKLGMPLGCLDVESLCMKVATDSSKSTMHGAGRAIALGALIGASGNALLSEDITKAVSTLGDLTLATNVDWRIVGIKALQLVVESTSGFRDMDTRIPGLVINALHHALNDYTIDERGDVGSLVRLQALQCTTCVLAKGDAVSDSSYLQILHADILRLSLEKLDRVRLAGARCKQQHLSSSMPATDVSSVSTEAYFLDTLHPLADATSPTWQTHALLQGIISSSGISAEPLLQASRTALASILSSIPIAHLETILTLFTTILQSLLANSNSTNLQHPALELLSFLLEVRIPQRLLSHPNGGTFKWRTLLSTVQKSHHKSNDIPKILACLRIYRSLAEIPTIRREVLKKLLGMLRTNPYPRVRVGVAEALFVVMEGREEVLRERDWAAPVKMHAGVIGEMEGRCLA</sequence>
<organism evidence="4 5">
    <name type="scientific">Neohortaea acidophila</name>
    <dbReference type="NCBI Taxonomy" id="245834"/>
    <lineage>
        <taxon>Eukaryota</taxon>
        <taxon>Fungi</taxon>
        <taxon>Dikarya</taxon>
        <taxon>Ascomycota</taxon>
        <taxon>Pezizomycotina</taxon>
        <taxon>Dothideomycetes</taxon>
        <taxon>Dothideomycetidae</taxon>
        <taxon>Mycosphaerellales</taxon>
        <taxon>Teratosphaeriaceae</taxon>
        <taxon>Neohortaea</taxon>
    </lineage>
</organism>
<accession>A0A6A6Q7E5</accession>
<dbReference type="RefSeq" id="XP_033594794.1">
    <property type="nucleotide sequence ID" value="XM_033736498.1"/>
</dbReference>
<dbReference type="PANTHER" id="PTHR12658:SF0">
    <property type="entry name" value="TUBULIN-SPECIFIC CHAPERONE D"/>
    <property type="match status" value="1"/>
</dbReference>
<evidence type="ECO:0000259" key="2">
    <source>
        <dbReference type="Pfam" id="PF12612"/>
    </source>
</evidence>
<dbReference type="OrthoDB" id="10253476at2759"/>